<dbReference type="InterPro" id="IPR029033">
    <property type="entry name" value="His_PPase_superfam"/>
</dbReference>
<organism evidence="2 3">
    <name type="scientific">Brachybacterium hainanense</name>
    <dbReference type="NCBI Taxonomy" id="1541174"/>
    <lineage>
        <taxon>Bacteria</taxon>
        <taxon>Bacillati</taxon>
        <taxon>Actinomycetota</taxon>
        <taxon>Actinomycetes</taxon>
        <taxon>Micrococcales</taxon>
        <taxon>Dermabacteraceae</taxon>
        <taxon>Brachybacterium</taxon>
    </lineage>
</organism>
<dbReference type="EMBL" id="JBHLSV010000043">
    <property type="protein sequence ID" value="MFC0676140.1"/>
    <property type="molecule type" value="Genomic_DNA"/>
</dbReference>
<evidence type="ECO:0000313" key="2">
    <source>
        <dbReference type="EMBL" id="MFC0676140.1"/>
    </source>
</evidence>
<dbReference type="SMART" id="SM00855">
    <property type="entry name" value="PGAM"/>
    <property type="match status" value="1"/>
</dbReference>
<proteinExistence type="predicted"/>
<evidence type="ECO:0000256" key="1">
    <source>
        <dbReference type="SAM" id="MobiDB-lite"/>
    </source>
</evidence>
<dbReference type="InterPro" id="IPR013078">
    <property type="entry name" value="His_Pase_superF_clade-1"/>
</dbReference>
<accession>A0ABV6RGL5</accession>
<dbReference type="InterPro" id="IPR001345">
    <property type="entry name" value="PG/BPGM_mutase_AS"/>
</dbReference>
<dbReference type="PANTHER" id="PTHR47821">
    <property type="entry name" value="PHOSPHOGLYCERATE MUTASE FAMILY PROTEIN"/>
    <property type="match status" value="1"/>
</dbReference>
<reference evidence="2 3" key="1">
    <citation type="submission" date="2024-09" db="EMBL/GenBank/DDBJ databases">
        <authorList>
            <person name="Sun Q."/>
            <person name="Mori K."/>
        </authorList>
    </citation>
    <scope>NUCLEOTIDE SEQUENCE [LARGE SCALE GENOMIC DNA]</scope>
    <source>
        <strain evidence="2 3">CICC 10874</strain>
    </source>
</reference>
<dbReference type="CDD" id="cd07067">
    <property type="entry name" value="HP_PGM_like"/>
    <property type="match status" value="1"/>
</dbReference>
<dbReference type="Pfam" id="PF00300">
    <property type="entry name" value="His_Phos_1"/>
    <property type="match status" value="1"/>
</dbReference>
<dbReference type="Proteomes" id="UP001589793">
    <property type="component" value="Unassembled WGS sequence"/>
</dbReference>
<name>A0ABV6RGL5_9MICO</name>
<dbReference type="Gene3D" id="3.40.50.1240">
    <property type="entry name" value="Phosphoglycerate mutase-like"/>
    <property type="match status" value="1"/>
</dbReference>
<protein>
    <submittedName>
        <fullName evidence="2">Histidine phosphatase family protein</fullName>
    </submittedName>
</protein>
<dbReference type="RefSeq" id="WP_376983188.1">
    <property type="nucleotide sequence ID" value="NZ_JBHLSV010000043.1"/>
</dbReference>
<keyword evidence="3" id="KW-1185">Reference proteome</keyword>
<feature type="region of interest" description="Disordered" evidence="1">
    <location>
        <begin position="169"/>
        <end position="194"/>
    </location>
</feature>
<sequence>MSRVLVLRHGESTANVAGIIVSRPGPRALVEVGLTDRGREQARAAAEASGLGADAILVTSDFARAAETAREFADVLGAAEPIIDRRLRERSFGIFEEGPAAAYAQVWAADAAGEHPGDGVETTLDVAARALAALADARASAQSSGGAPVVLVAHGDVLQILLTVAAGEPARSHRSQPHLGNAELREIPAARPGA</sequence>
<comment type="caution">
    <text evidence="2">The sequence shown here is derived from an EMBL/GenBank/DDBJ whole genome shotgun (WGS) entry which is preliminary data.</text>
</comment>
<evidence type="ECO:0000313" key="3">
    <source>
        <dbReference type="Proteomes" id="UP001589793"/>
    </source>
</evidence>
<dbReference type="SUPFAM" id="SSF53254">
    <property type="entry name" value="Phosphoglycerate mutase-like"/>
    <property type="match status" value="1"/>
</dbReference>
<gene>
    <name evidence="2" type="ORF">ACFFF6_19500</name>
</gene>
<dbReference type="PANTHER" id="PTHR47821:SF2">
    <property type="entry name" value="PHOSPHOGLYCERATE MUTASE FAMILY PROTEIN"/>
    <property type="match status" value="1"/>
</dbReference>
<dbReference type="PROSITE" id="PS00175">
    <property type="entry name" value="PG_MUTASE"/>
    <property type="match status" value="1"/>
</dbReference>